<dbReference type="NCBIfam" id="TIGR04390">
    <property type="entry name" value="OMP_YaiO_dom"/>
    <property type="match status" value="1"/>
</dbReference>
<protein>
    <submittedName>
        <fullName evidence="3">YaiO family outer membrane beta-barrel protein</fullName>
    </submittedName>
</protein>
<dbReference type="InterPro" id="IPR011990">
    <property type="entry name" value="TPR-like_helical_dom_sf"/>
</dbReference>
<feature type="chain" id="PRO_5028918459" evidence="1">
    <location>
        <begin position="22"/>
        <end position="366"/>
    </location>
</feature>
<dbReference type="Pfam" id="PF14559">
    <property type="entry name" value="TPR_19"/>
    <property type="match status" value="1"/>
</dbReference>
<dbReference type="Pfam" id="PF19413">
    <property type="entry name" value="YaiO"/>
    <property type="match status" value="1"/>
</dbReference>
<dbReference type="SUPFAM" id="SSF48452">
    <property type="entry name" value="TPR-like"/>
    <property type="match status" value="1"/>
</dbReference>
<gene>
    <name evidence="3" type="primary">yaiO</name>
    <name evidence="3" type="ORF">H8M03_10840</name>
</gene>
<reference evidence="3 4" key="1">
    <citation type="submission" date="2020-08" db="EMBL/GenBank/DDBJ databases">
        <title>Sphingomonas sp. sand1-3 16S ribosomal RNA gene Genome sequencing and assembly.</title>
        <authorList>
            <person name="Kang M."/>
        </authorList>
    </citation>
    <scope>NUCLEOTIDE SEQUENCE [LARGE SCALE GENOMIC DNA]</scope>
    <source>
        <strain evidence="4">sand1-3</strain>
    </source>
</reference>
<evidence type="ECO:0000259" key="2">
    <source>
        <dbReference type="Pfam" id="PF19413"/>
    </source>
</evidence>
<feature type="signal peptide" evidence="1">
    <location>
        <begin position="1"/>
        <end position="21"/>
    </location>
</feature>
<dbReference type="AlphaFoldDB" id="A0A7G9L1J1"/>
<organism evidence="3 4">
    <name type="scientific">Sphingomonas sabuli</name>
    <dbReference type="NCBI Taxonomy" id="2764186"/>
    <lineage>
        <taxon>Bacteria</taxon>
        <taxon>Pseudomonadati</taxon>
        <taxon>Pseudomonadota</taxon>
        <taxon>Alphaproteobacteria</taxon>
        <taxon>Sphingomonadales</taxon>
        <taxon>Sphingomonadaceae</taxon>
        <taxon>Sphingomonas</taxon>
    </lineage>
</organism>
<evidence type="ECO:0000313" key="4">
    <source>
        <dbReference type="Proteomes" id="UP000515861"/>
    </source>
</evidence>
<proteinExistence type="predicted"/>
<accession>A0A7G9L1J1</accession>
<dbReference type="Gene3D" id="1.25.40.10">
    <property type="entry name" value="Tetratricopeptide repeat domain"/>
    <property type="match status" value="1"/>
</dbReference>
<name>A0A7G9L1J1_9SPHN</name>
<dbReference type="RefSeq" id="WP_187479445.1">
    <property type="nucleotide sequence ID" value="NZ_CP060697.1"/>
</dbReference>
<evidence type="ECO:0000256" key="1">
    <source>
        <dbReference type="SAM" id="SignalP"/>
    </source>
</evidence>
<dbReference type="EMBL" id="CP060697">
    <property type="protein sequence ID" value="QNM82490.1"/>
    <property type="molecule type" value="Genomic_DNA"/>
</dbReference>
<sequence length="366" mass="38912">MTTFRLLAALAAFALPAAAVAEAPGAYDRGVEARLAGRTAEAVDLLGQAASAEPANADAQLQYGLALLAADRLDDAERALRAALAIAPGYDDARIALARLYDRRGDRTAALAELAPVGPSNSDAAALRTHLSGEAATVPAYRWQADFDASYSDLDGASDWQDFALRIAGWASPATRIGIGLEQSHRFGRDDTYGEVRVEQRVGDQATLWLYAGGTPDADFRPRWQVGGGGAFKLSQGPSATVATIEARHSRYPTGNVDMISPGLEQYLPGGHWLTARMINVVEGGQWRTGWLARADVMAAPRLRLFGGLSDAPDVTEGVVVDTFAVFGGAAFDVTDRVNLRLSVNREDRQGSADRLEVATGLGLRF</sequence>
<dbReference type="KEGG" id="ssau:H8M03_10840"/>
<keyword evidence="1" id="KW-0732">Signal</keyword>
<feature type="domain" description="YaiO beta-barrel" evidence="2">
    <location>
        <begin position="149"/>
        <end position="279"/>
    </location>
</feature>
<dbReference type="Proteomes" id="UP000515861">
    <property type="component" value="Chromosome"/>
</dbReference>
<keyword evidence="4" id="KW-1185">Reference proteome</keyword>
<evidence type="ECO:0000313" key="3">
    <source>
        <dbReference type="EMBL" id="QNM82490.1"/>
    </source>
</evidence>
<dbReference type="InterPro" id="IPR030887">
    <property type="entry name" value="Beta-barrel_YaiO"/>
</dbReference>